<proteinExistence type="predicted"/>
<feature type="transmembrane region" description="Helical" evidence="1">
    <location>
        <begin position="121"/>
        <end position="145"/>
    </location>
</feature>
<keyword evidence="1" id="KW-1133">Transmembrane helix</keyword>
<dbReference type="OrthoDB" id="5586934at2759"/>
<keyword evidence="3" id="KW-1185">Reference proteome</keyword>
<feature type="transmembrane region" description="Helical" evidence="1">
    <location>
        <begin position="226"/>
        <end position="249"/>
    </location>
</feature>
<dbReference type="PANTHER" id="PTHR33802:SF1">
    <property type="entry name" value="XK-RELATED PROTEIN"/>
    <property type="match status" value="1"/>
</dbReference>
<sequence>MEKLTATKICSIVALVIFLVDLFFNAAAMFPGPLLALFFNNNAIATAAAFLPSAITPSRWVFFIWILIYFYQLAWIVFALIIAFSKKTCIVPLGSYVGFIFASVFNFIWLITYAFNQIVSSFIIIFLLFASITFAAYWGSIYIGRCSHEEMCRKTKFILHIIFLNGLFLYWAWIVVAMHLVLDNVFVYSGVPVFTSGAVVLAILLAFQIAAFVVDLLVLRKAMINVLVVFPTFMVALVAMITEAGPLFLTLPGEIVGLIITNLIVSITFFLVKIFRAVRHKRSHHGISHVSNKA</sequence>
<feature type="transmembrane region" description="Helical" evidence="1">
    <location>
        <begin position="157"/>
        <end position="182"/>
    </location>
</feature>
<keyword evidence="1" id="KW-0812">Transmembrane</keyword>
<feature type="transmembrane region" description="Helical" evidence="1">
    <location>
        <begin position="12"/>
        <end position="40"/>
    </location>
</feature>
<accession>A0A0C2NGK8</accession>
<keyword evidence="1" id="KW-0472">Membrane</keyword>
<dbReference type="PANTHER" id="PTHR33802">
    <property type="entry name" value="SI:CH211-161H7.5-RELATED"/>
    <property type="match status" value="1"/>
</dbReference>
<dbReference type="AlphaFoldDB" id="A0A0C2NGK8"/>
<name>A0A0C2NGK8_THEKT</name>
<dbReference type="OMA" id="WITAMTI"/>
<dbReference type="EMBL" id="JWZT01000998">
    <property type="protein sequence ID" value="KII73102.1"/>
    <property type="molecule type" value="Genomic_DNA"/>
</dbReference>
<feature type="transmembrane region" description="Helical" evidence="1">
    <location>
        <begin position="194"/>
        <end position="219"/>
    </location>
</feature>
<feature type="transmembrane region" description="Helical" evidence="1">
    <location>
        <begin position="60"/>
        <end position="84"/>
    </location>
</feature>
<dbReference type="Proteomes" id="UP000031668">
    <property type="component" value="Unassembled WGS sequence"/>
</dbReference>
<protein>
    <submittedName>
        <fullName evidence="2">Uncharacterized protein</fullName>
    </submittedName>
</protein>
<evidence type="ECO:0000313" key="2">
    <source>
        <dbReference type="EMBL" id="KII73102.1"/>
    </source>
</evidence>
<evidence type="ECO:0000256" key="1">
    <source>
        <dbReference type="SAM" id="Phobius"/>
    </source>
</evidence>
<reference evidence="2 3" key="1">
    <citation type="journal article" date="2014" name="Genome Biol. Evol.">
        <title>The genome of the myxosporean Thelohanellus kitauei shows adaptations to nutrient acquisition within its fish host.</title>
        <authorList>
            <person name="Yang Y."/>
            <person name="Xiong J."/>
            <person name="Zhou Z."/>
            <person name="Huo F."/>
            <person name="Miao W."/>
            <person name="Ran C."/>
            <person name="Liu Y."/>
            <person name="Zhang J."/>
            <person name="Feng J."/>
            <person name="Wang M."/>
            <person name="Wang M."/>
            <person name="Wang L."/>
            <person name="Yao B."/>
        </authorList>
    </citation>
    <scope>NUCLEOTIDE SEQUENCE [LARGE SCALE GENOMIC DNA]</scope>
    <source>
        <strain evidence="2">Wuqing</strain>
    </source>
</reference>
<gene>
    <name evidence="2" type="ORF">RF11_07400</name>
</gene>
<comment type="caution">
    <text evidence="2">The sequence shown here is derived from an EMBL/GenBank/DDBJ whole genome shotgun (WGS) entry which is preliminary data.</text>
</comment>
<feature type="transmembrane region" description="Helical" evidence="1">
    <location>
        <begin position="255"/>
        <end position="275"/>
    </location>
</feature>
<evidence type="ECO:0000313" key="3">
    <source>
        <dbReference type="Proteomes" id="UP000031668"/>
    </source>
</evidence>
<feature type="transmembrane region" description="Helical" evidence="1">
    <location>
        <begin position="96"/>
        <end position="115"/>
    </location>
</feature>
<organism evidence="2 3">
    <name type="scientific">Thelohanellus kitauei</name>
    <name type="common">Myxosporean</name>
    <dbReference type="NCBI Taxonomy" id="669202"/>
    <lineage>
        <taxon>Eukaryota</taxon>
        <taxon>Metazoa</taxon>
        <taxon>Cnidaria</taxon>
        <taxon>Myxozoa</taxon>
        <taxon>Myxosporea</taxon>
        <taxon>Bivalvulida</taxon>
        <taxon>Platysporina</taxon>
        <taxon>Myxobolidae</taxon>
        <taxon>Thelohanellus</taxon>
    </lineage>
</organism>